<dbReference type="VEuPathDB" id="FungiDB:yc1106_05201"/>
<protein>
    <submittedName>
        <fullName evidence="3">Uncharacterized protein</fullName>
    </submittedName>
</protein>
<keyword evidence="2" id="KW-0812">Transmembrane</keyword>
<feature type="region of interest" description="Disordered" evidence="1">
    <location>
        <begin position="159"/>
        <end position="216"/>
    </location>
</feature>
<feature type="region of interest" description="Disordered" evidence="1">
    <location>
        <begin position="278"/>
        <end position="303"/>
    </location>
</feature>
<proteinExistence type="predicted"/>
<feature type="compositionally biased region" description="Polar residues" evidence="1">
    <location>
        <begin position="341"/>
        <end position="360"/>
    </location>
</feature>
<feature type="compositionally biased region" description="Basic and acidic residues" evidence="1">
    <location>
        <begin position="397"/>
        <end position="408"/>
    </location>
</feature>
<dbReference type="AlphaFoldDB" id="A0A9Q8Z994"/>
<feature type="region of interest" description="Disordered" evidence="1">
    <location>
        <begin position="341"/>
        <end position="365"/>
    </location>
</feature>
<dbReference type="Proteomes" id="UP001056012">
    <property type="component" value="Chromosome 3"/>
</dbReference>
<evidence type="ECO:0000256" key="1">
    <source>
        <dbReference type="SAM" id="MobiDB-lite"/>
    </source>
</evidence>
<feature type="compositionally biased region" description="Low complexity" evidence="1">
    <location>
        <begin position="193"/>
        <end position="206"/>
    </location>
</feature>
<dbReference type="PANTHER" id="PTHR40623">
    <property type="entry name" value="INTEGRAL MEMBRANE PROTEIN"/>
    <property type="match status" value="1"/>
</dbReference>
<gene>
    <name evidence="3" type="ORF">yc1106_05201</name>
</gene>
<sequence>MGNWFGNLDLAYKYVVVFMSLLVLTIIAGFIKVLYNRHRLKKATTAELESGPKEDTVELNQREKDEGDLFGIRAIEAGFYAGVAQSRPTSRAGSVMGDHAAMSNTTLVGGSASSPLMKGQSNNASMLSLNLSAANEPTRPPMKLRPSEAELSGRHNHTVDMSLQVPPSPGLPRETPTVTIGSYEHDNDNFRLSPTMSSHDSSSNPSPYNPPTARLPTIPAHALRKDSPSPPPDNSSSGVQTYVPIAYIGLSLTFDQESEHKQSSSSAATVQVQRHAYSSPHDYGGRMNMTSESNQSSSNNDDLLGTFGVIRQAFGQEQESEQLRRLRPVSLTSTAMSGRTSILGSINSEGGSQSNQSTLLVPSPTGVDGSRLSEFYDAYYHNSNVGLAAPAESGGHTLDRELAAKQGDRPVVSPPVSKIPGAAF</sequence>
<evidence type="ECO:0000313" key="3">
    <source>
        <dbReference type="EMBL" id="USP77927.1"/>
    </source>
</evidence>
<dbReference type="EMBL" id="CP089276">
    <property type="protein sequence ID" value="USP77927.1"/>
    <property type="molecule type" value="Genomic_DNA"/>
</dbReference>
<name>A0A9Q8Z994_CURCL</name>
<reference evidence="3" key="1">
    <citation type="submission" date="2021-12" db="EMBL/GenBank/DDBJ databases">
        <title>Curvularia clavata genome.</title>
        <authorList>
            <person name="Cao Y."/>
        </authorList>
    </citation>
    <scope>NUCLEOTIDE SEQUENCE</scope>
    <source>
        <strain evidence="3">Yc1106</strain>
    </source>
</reference>
<feature type="region of interest" description="Disordered" evidence="1">
    <location>
        <begin position="389"/>
        <end position="424"/>
    </location>
</feature>
<evidence type="ECO:0000313" key="4">
    <source>
        <dbReference type="Proteomes" id="UP001056012"/>
    </source>
</evidence>
<organism evidence="3 4">
    <name type="scientific">Curvularia clavata</name>
    <dbReference type="NCBI Taxonomy" id="95742"/>
    <lineage>
        <taxon>Eukaryota</taxon>
        <taxon>Fungi</taxon>
        <taxon>Dikarya</taxon>
        <taxon>Ascomycota</taxon>
        <taxon>Pezizomycotina</taxon>
        <taxon>Dothideomycetes</taxon>
        <taxon>Pleosporomycetidae</taxon>
        <taxon>Pleosporales</taxon>
        <taxon>Pleosporineae</taxon>
        <taxon>Pleosporaceae</taxon>
        <taxon>Curvularia</taxon>
    </lineage>
</organism>
<keyword evidence="2" id="KW-1133">Transmembrane helix</keyword>
<keyword evidence="4" id="KW-1185">Reference proteome</keyword>
<accession>A0A9Q8Z994</accession>
<evidence type="ECO:0000256" key="2">
    <source>
        <dbReference type="SAM" id="Phobius"/>
    </source>
</evidence>
<feature type="transmembrane region" description="Helical" evidence="2">
    <location>
        <begin position="12"/>
        <end position="35"/>
    </location>
</feature>
<dbReference type="OrthoDB" id="5361354at2759"/>
<dbReference type="PANTHER" id="PTHR40623:SF1">
    <property type="match status" value="1"/>
</dbReference>
<keyword evidence="2" id="KW-0472">Membrane</keyword>
<feature type="compositionally biased region" description="Low complexity" evidence="1">
    <location>
        <begin position="291"/>
        <end position="300"/>
    </location>
</feature>